<dbReference type="HOGENOM" id="CLU_573493_0_0_5"/>
<proteinExistence type="predicted"/>
<feature type="transmembrane region" description="Helical" evidence="1">
    <location>
        <begin position="125"/>
        <end position="147"/>
    </location>
</feature>
<name>Q13D47_RHOPS</name>
<feature type="transmembrane region" description="Helical" evidence="1">
    <location>
        <begin position="159"/>
        <end position="182"/>
    </location>
</feature>
<dbReference type="Proteomes" id="UP000001818">
    <property type="component" value="Chromosome"/>
</dbReference>
<feature type="transmembrane region" description="Helical" evidence="1">
    <location>
        <begin position="100"/>
        <end position="119"/>
    </location>
</feature>
<feature type="transmembrane region" description="Helical" evidence="1">
    <location>
        <begin position="6"/>
        <end position="25"/>
    </location>
</feature>
<protein>
    <submittedName>
        <fullName evidence="2">Uncharacterized protein</fullName>
    </submittedName>
</protein>
<keyword evidence="1" id="KW-0812">Transmembrane</keyword>
<feature type="transmembrane region" description="Helical" evidence="1">
    <location>
        <begin position="278"/>
        <end position="298"/>
    </location>
</feature>
<evidence type="ECO:0000313" key="3">
    <source>
        <dbReference type="Proteomes" id="UP000001818"/>
    </source>
</evidence>
<feature type="transmembrane region" description="Helical" evidence="1">
    <location>
        <begin position="251"/>
        <end position="271"/>
    </location>
</feature>
<feature type="transmembrane region" description="Helical" evidence="1">
    <location>
        <begin position="32"/>
        <end position="53"/>
    </location>
</feature>
<keyword evidence="1" id="KW-1133">Transmembrane helix</keyword>
<dbReference type="EMBL" id="CP000283">
    <property type="protein sequence ID" value="ABE37992.1"/>
    <property type="molecule type" value="Genomic_DNA"/>
</dbReference>
<keyword evidence="1" id="KW-0472">Membrane</keyword>
<feature type="transmembrane region" description="Helical" evidence="1">
    <location>
        <begin position="202"/>
        <end position="221"/>
    </location>
</feature>
<sequence>MNTMLIFSAAWPIVAALATAAFIFANRQEENSAIWALLIFVSLSFFHTILFTFSTIEMTLWVSTMGGNLSQKIALAIVLAAFLLHTLADRSRLALVDKRIELSFPAIALVLAIIGYATHSPMATAQWFIDAGSHLTFLTLIIVLLALAPRVRRIEGPKFLILALCCLIVMSILVGFYEVAYGRAWAVYSRADGLIVSRASGLQFNPNLFGGWLGFAFLLTLRAKDVGNLAWARPLVFVAIGVGLFLSGSRGASICLAASAIAAIVVGWRNAWKVISQYLYVGLGFGAILTCSLVIQGTPFTTLALRWLDVPLAVAEIVLPSGAVDTVAKQIGEVAGATIQSSAAYDDKELAHVSEAQNLEIAVTGRFSGELRDNGFLAAFDAGGPLAAAGLVFLFAAVAIFLARASRRGSEALRSNMWALYAYILIWSMQARAFQVYPIWVFMAIGITILLRDSSSVRSRGAERTNAVTMRVGEAV</sequence>
<evidence type="ECO:0000313" key="2">
    <source>
        <dbReference type="EMBL" id="ABE37992.1"/>
    </source>
</evidence>
<accession>Q13D47</accession>
<dbReference type="STRING" id="316057.RPD_0754"/>
<evidence type="ECO:0000256" key="1">
    <source>
        <dbReference type="SAM" id="Phobius"/>
    </source>
</evidence>
<dbReference type="KEGG" id="rpd:RPD_0754"/>
<gene>
    <name evidence="2" type="ordered locus">RPD_0754</name>
</gene>
<reference evidence="2 3" key="1">
    <citation type="submission" date="2006-03" db="EMBL/GenBank/DDBJ databases">
        <title>Complete sequence of Rhodopseudomonas palustris BisB5.</title>
        <authorList>
            <consortium name="US DOE Joint Genome Institute"/>
            <person name="Copeland A."/>
            <person name="Lucas S."/>
            <person name="Lapidus A."/>
            <person name="Barry K."/>
            <person name="Detter J.C."/>
            <person name="Glavina del Rio T."/>
            <person name="Hammon N."/>
            <person name="Israni S."/>
            <person name="Dalin E."/>
            <person name="Tice H."/>
            <person name="Pitluck S."/>
            <person name="Chain P."/>
            <person name="Malfatti S."/>
            <person name="Shin M."/>
            <person name="Vergez L."/>
            <person name="Schmutz J."/>
            <person name="Larimer F."/>
            <person name="Land M."/>
            <person name="Hauser L."/>
            <person name="Pelletier D.A."/>
            <person name="Kyrpides N."/>
            <person name="Lykidis A."/>
            <person name="Oda Y."/>
            <person name="Harwood C.S."/>
            <person name="Richardson P."/>
        </authorList>
    </citation>
    <scope>NUCLEOTIDE SEQUENCE [LARGE SCALE GENOMIC DNA]</scope>
    <source>
        <strain evidence="2 3">BisB5</strain>
    </source>
</reference>
<feature type="transmembrane region" description="Helical" evidence="1">
    <location>
        <begin position="228"/>
        <end position="245"/>
    </location>
</feature>
<feature type="transmembrane region" description="Helical" evidence="1">
    <location>
        <begin position="73"/>
        <end position="88"/>
    </location>
</feature>
<feature type="transmembrane region" description="Helical" evidence="1">
    <location>
        <begin position="386"/>
        <end position="405"/>
    </location>
</feature>
<dbReference type="BioCyc" id="RPAL316057:RPD_RS03845-MONOMER"/>
<feature type="transmembrane region" description="Helical" evidence="1">
    <location>
        <begin position="412"/>
        <end position="429"/>
    </location>
</feature>
<dbReference type="AlphaFoldDB" id="Q13D47"/>
<organism evidence="2 3">
    <name type="scientific">Rhodopseudomonas palustris (strain BisB5)</name>
    <dbReference type="NCBI Taxonomy" id="316057"/>
    <lineage>
        <taxon>Bacteria</taxon>
        <taxon>Pseudomonadati</taxon>
        <taxon>Pseudomonadota</taxon>
        <taxon>Alphaproteobacteria</taxon>
        <taxon>Hyphomicrobiales</taxon>
        <taxon>Nitrobacteraceae</taxon>
        <taxon>Rhodopseudomonas</taxon>
    </lineage>
</organism>
<feature type="transmembrane region" description="Helical" evidence="1">
    <location>
        <begin position="435"/>
        <end position="451"/>
    </location>
</feature>